<accession>A0A117NGY8</accession>
<evidence type="ECO:0000313" key="1">
    <source>
        <dbReference type="EMBL" id="KUM47570.1"/>
    </source>
</evidence>
<geneLocation type="mitochondrion" evidence="1"/>
<sequence>MPQQQPHPAISFRRGNFPNEFIYAGVYIRLLNEIFGRKSNQVQLSMLLSPLAFPNPYSLD</sequence>
<organism evidence="1">
    <name type="scientific">Picea glauca</name>
    <name type="common">White spruce</name>
    <name type="synonym">Pinus glauca</name>
    <dbReference type="NCBI Taxonomy" id="3330"/>
    <lineage>
        <taxon>Eukaryota</taxon>
        <taxon>Viridiplantae</taxon>
        <taxon>Streptophyta</taxon>
        <taxon>Embryophyta</taxon>
        <taxon>Tracheophyta</taxon>
        <taxon>Spermatophyta</taxon>
        <taxon>Pinopsida</taxon>
        <taxon>Pinidae</taxon>
        <taxon>Conifers I</taxon>
        <taxon>Pinales</taxon>
        <taxon>Pinaceae</taxon>
        <taxon>Picea</taxon>
    </lineage>
</organism>
<name>A0A117NGY8_PICGL</name>
<comment type="caution">
    <text evidence="1">The sequence shown here is derived from an EMBL/GenBank/DDBJ whole genome shotgun (WGS) entry which is preliminary data.</text>
</comment>
<proteinExistence type="predicted"/>
<protein>
    <submittedName>
        <fullName evidence="1">Uncharacterized protein</fullName>
    </submittedName>
</protein>
<reference evidence="1" key="1">
    <citation type="journal article" date="2015" name="Genome Biol. Evol.">
        <title>Organellar Genomes of White Spruce (Picea glauca): Assembly and Annotation.</title>
        <authorList>
            <person name="Jackman S.D."/>
            <person name="Warren R.L."/>
            <person name="Gibb E.A."/>
            <person name="Vandervalk B.P."/>
            <person name="Mohamadi H."/>
            <person name="Chu J."/>
            <person name="Raymond A."/>
            <person name="Pleasance S."/>
            <person name="Coope R."/>
            <person name="Wildung M.R."/>
            <person name="Ritland C.E."/>
            <person name="Bousquet J."/>
            <person name="Jones S.J."/>
            <person name="Bohlmann J."/>
            <person name="Birol I."/>
        </authorList>
    </citation>
    <scope>NUCLEOTIDE SEQUENCE [LARGE SCALE GENOMIC DNA]</scope>
    <source>
        <tissue evidence="1">Flushing bud</tissue>
    </source>
</reference>
<gene>
    <name evidence="1" type="ORF">ABT39_MTgene5756</name>
</gene>
<keyword evidence="1" id="KW-0496">Mitochondrion</keyword>
<dbReference type="AlphaFoldDB" id="A0A117NGY8"/>
<dbReference type="EMBL" id="LKAM01000007">
    <property type="protein sequence ID" value="KUM47570.1"/>
    <property type="molecule type" value="Genomic_DNA"/>
</dbReference>